<name>A0A7I8LK19_SPIIN</name>
<organism evidence="1 2">
    <name type="scientific">Spirodela intermedia</name>
    <name type="common">Intermediate duckweed</name>
    <dbReference type="NCBI Taxonomy" id="51605"/>
    <lineage>
        <taxon>Eukaryota</taxon>
        <taxon>Viridiplantae</taxon>
        <taxon>Streptophyta</taxon>
        <taxon>Embryophyta</taxon>
        <taxon>Tracheophyta</taxon>
        <taxon>Spermatophyta</taxon>
        <taxon>Magnoliopsida</taxon>
        <taxon>Liliopsida</taxon>
        <taxon>Araceae</taxon>
        <taxon>Lemnoideae</taxon>
        <taxon>Spirodela</taxon>
    </lineage>
</organism>
<evidence type="ECO:0000313" key="1">
    <source>
        <dbReference type="EMBL" id="CAA7409605.1"/>
    </source>
</evidence>
<protein>
    <submittedName>
        <fullName evidence="1">Uncharacterized protein</fullName>
    </submittedName>
</protein>
<proteinExistence type="predicted"/>
<sequence>MRNCRTWEINDRSCKIYGLCIIDHDLR</sequence>
<accession>A0A7I8LK19</accession>
<dbReference type="AlphaFoldDB" id="A0A7I8LK19"/>
<evidence type="ECO:0000313" key="2">
    <source>
        <dbReference type="Proteomes" id="UP000663760"/>
    </source>
</evidence>
<dbReference type="EMBL" id="LR746279">
    <property type="protein sequence ID" value="CAA7409605.1"/>
    <property type="molecule type" value="Genomic_DNA"/>
</dbReference>
<gene>
    <name evidence="1" type="ORF">SI8410_16020283</name>
</gene>
<reference evidence="1" key="1">
    <citation type="submission" date="2020-02" db="EMBL/GenBank/DDBJ databases">
        <authorList>
            <person name="Scholz U."/>
            <person name="Mascher M."/>
            <person name="Fiebig A."/>
        </authorList>
    </citation>
    <scope>NUCLEOTIDE SEQUENCE</scope>
</reference>
<dbReference type="Proteomes" id="UP000663760">
    <property type="component" value="Chromosome 16"/>
</dbReference>
<keyword evidence="2" id="KW-1185">Reference proteome</keyword>